<dbReference type="InterPro" id="IPR027417">
    <property type="entry name" value="P-loop_NTPase"/>
</dbReference>
<evidence type="ECO:0000256" key="5">
    <source>
        <dbReference type="ARBA" id="ARBA00023235"/>
    </source>
</evidence>
<dbReference type="InterPro" id="IPR014017">
    <property type="entry name" value="DNA_helicase_UvrD-like_C"/>
</dbReference>
<dbReference type="EMBL" id="AP018113">
    <property type="protein sequence ID" value="BAX63992.1"/>
    <property type="molecule type" value="Genomic_DNA"/>
</dbReference>
<dbReference type="Proteomes" id="UP000218432">
    <property type="component" value="Chromosome 3"/>
</dbReference>
<dbReference type="Gene3D" id="1.10.486.10">
    <property type="entry name" value="PCRA, domain 4"/>
    <property type="match status" value="1"/>
</dbReference>
<dbReference type="Gene3D" id="3.40.50.300">
    <property type="entry name" value="P-loop containing nucleotide triphosphate hydrolases"/>
    <property type="match status" value="2"/>
</dbReference>
<evidence type="ECO:0000256" key="8">
    <source>
        <dbReference type="ARBA" id="ARBA00048988"/>
    </source>
</evidence>
<evidence type="ECO:0000256" key="4">
    <source>
        <dbReference type="ARBA" id="ARBA00022840"/>
    </source>
</evidence>
<dbReference type="AlphaFoldDB" id="A0A1Y1BVC3"/>
<dbReference type="GO" id="GO:0000725">
    <property type="term" value="P:recombinational repair"/>
    <property type="evidence" value="ECO:0007669"/>
    <property type="project" value="TreeGrafter"/>
</dbReference>
<dbReference type="EC" id="5.6.2.4" evidence="7"/>
<evidence type="ECO:0000256" key="7">
    <source>
        <dbReference type="ARBA" id="ARBA00034808"/>
    </source>
</evidence>
<dbReference type="InterPro" id="IPR014016">
    <property type="entry name" value="UvrD-like_ATP-bd"/>
</dbReference>
<organism evidence="12 13">
    <name type="scientific">Burkholderia stabilis</name>
    <dbReference type="NCBI Taxonomy" id="95485"/>
    <lineage>
        <taxon>Bacteria</taxon>
        <taxon>Pseudomonadati</taxon>
        <taxon>Pseudomonadota</taxon>
        <taxon>Betaproteobacteria</taxon>
        <taxon>Burkholderiales</taxon>
        <taxon>Burkholderiaceae</taxon>
        <taxon>Burkholderia</taxon>
        <taxon>Burkholderia cepacia complex</taxon>
    </lineage>
</organism>
<proteinExistence type="predicted"/>
<evidence type="ECO:0000259" key="10">
    <source>
        <dbReference type="PROSITE" id="PS51198"/>
    </source>
</evidence>
<evidence type="ECO:0000259" key="11">
    <source>
        <dbReference type="PROSITE" id="PS51217"/>
    </source>
</evidence>
<dbReference type="GO" id="GO:0003677">
    <property type="term" value="F:DNA binding"/>
    <property type="evidence" value="ECO:0007669"/>
    <property type="project" value="InterPro"/>
</dbReference>
<feature type="binding site" evidence="9">
    <location>
        <begin position="36"/>
        <end position="43"/>
    </location>
    <ligand>
        <name>ATP</name>
        <dbReference type="ChEBI" id="CHEBI:30616"/>
    </ligand>
</feature>
<evidence type="ECO:0000313" key="12">
    <source>
        <dbReference type="EMBL" id="BAX63992.1"/>
    </source>
</evidence>
<comment type="catalytic activity">
    <reaction evidence="6">
        <text>Couples ATP hydrolysis with the unwinding of duplex DNA by translocating in the 3'-5' direction.</text>
        <dbReference type="EC" id="5.6.2.4"/>
    </reaction>
</comment>
<comment type="catalytic activity">
    <reaction evidence="8">
        <text>ATP + H2O = ADP + phosphate + H(+)</text>
        <dbReference type="Rhea" id="RHEA:13065"/>
        <dbReference type="ChEBI" id="CHEBI:15377"/>
        <dbReference type="ChEBI" id="CHEBI:15378"/>
        <dbReference type="ChEBI" id="CHEBI:30616"/>
        <dbReference type="ChEBI" id="CHEBI:43474"/>
        <dbReference type="ChEBI" id="CHEBI:456216"/>
        <dbReference type="EC" id="5.6.2.4"/>
    </reaction>
</comment>
<accession>A0A1Y1BVC3</accession>
<feature type="domain" description="UvrD-like helicase ATP-binding" evidence="10">
    <location>
        <begin position="15"/>
        <end position="288"/>
    </location>
</feature>
<dbReference type="PANTHER" id="PTHR11070:SF67">
    <property type="entry name" value="DNA 3'-5' HELICASE"/>
    <property type="match status" value="1"/>
</dbReference>
<evidence type="ECO:0000256" key="6">
    <source>
        <dbReference type="ARBA" id="ARBA00034617"/>
    </source>
</evidence>
<gene>
    <name evidence="12" type="ORF">BSFP_068650</name>
</gene>
<protein>
    <recommendedName>
        <fullName evidence="7">DNA 3'-5' helicase</fullName>
        <ecNumber evidence="7">5.6.2.4</ecNumber>
    </recommendedName>
</protein>
<evidence type="ECO:0000256" key="3">
    <source>
        <dbReference type="ARBA" id="ARBA00022806"/>
    </source>
</evidence>
<evidence type="ECO:0000256" key="2">
    <source>
        <dbReference type="ARBA" id="ARBA00022801"/>
    </source>
</evidence>
<keyword evidence="3 9" id="KW-0347">Helicase</keyword>
<keyword evidence="2 9" id="KW-0378">Hydrolase</keyword>
<dbReference type="Pfam" id="PF00580">
    <property type="entry name" value="UvrD-helicase"/>
    <property type="match status" value="1"/>
</dbReference>
<dbReference type="PROSITE" id="PS51217">
    <property type="entry name" value="UVRD_HELICASE_CTER"/>
    <property type="match status" value="1"/>
</dbReference>
<dbReference type="PANTHER" id="PTHR11070">
    <property type="entry name" value="UVRD / RECB / PCRA DNA HELICASE FAMILY MEMBER"/>
    <property type="match status" value="1"/>
</dbReference>
<evidence type="ECO:0000256" key="1">
    <source>
        <dbReference type="ARBA" id="ARBA00022741"/>
    </source>
</evidence>
<reference evidence="12 13" key="1">
    <citation type="journal article" date="2017" name="Genome Announc.">
        <title>Complete Genome Sequence of Burkholderia stabilis FERMP-21014.</title>
        <authorList>
            <person name="Konishi K."/>
            <person name="Kumagai T."/>
            <person name="Sakasegawa S."/>
            <person name="Tamura T."/>
        </authorList>
    </citation>
    <scope>NUCLEOTIDE SEQUENCE [LARGE SCALE GENOMIC DNA]</scope>
    <source>
        <strain evidence="12 13">FERMP-21014</strain>
    </source>
</reference>
<dbReference type="GO" id="GO:0016887">
    <property type="term" value="F:ATP hydrolysis activity"/>
    <property type="evidence" value="ECO:0007669"/>
    <property type="project" value="RHEA"/>
</dbReference>
<evidence type="ECO:0000256" key="9">
    <source>
        <dbReference type="PROSITE-ProRule" id="PRU00560"/>
    </source>
</evidence>
<dbReference type="GO" id="GO:0005524">
    <property type="term" value="F:ATP binding"/>
    <property type="evidence" value="ECO:0007669"/>
    <property type="project" value="UniProtKB-UniRule"/>
</dbReference>
<keyword evidence="4 9" id="KW-0067">ATP-binding</keyword>
<feature type="domain" description="UvrD-like helicase C-terminal" evidence="11">
    <location>
        <begin position="288"/>
        <end position="543"/>
    </location>
</feature>
<dbReference type="GO" id="GO:0043138">
    <property type="term" value="F:3'-5' DNA helicase activity"/>
    <property type="evidence" value="ECO:0007669"/>
    <property type="project" value="UniProtKB-EC"/>
</dbReference>
<dbReference type="PROSITE" id="PS51198">
    <property type="entry name" value="UVRD_HELICASE_ATP_BIND"/>
    <property type="match status" value="1"/>
</dbReference>
<name>A0A1Y1BVC3_9BURK</name>
<evidence type="ECO:0000313" key="13">
    <source>
        <dbReference type="Proteomes" id="UP000218432"/>
    </source>
</evidence>
<dbReference type="GO" id="GO:0005829">
    <property type="term" value="C:cytosol"/>
    <property type="evidence" value="ECO:0007669"/>
    <property type="project" value="TreeGrafter"/>
</dbReference>
<sequence length="619" mass="70954">MRLVKPQDWRPQGVDDLEGRAWDAIRETERNVLVTAGAGAGKTEFLAQKASYLLQTGICAAPKRILAISFKRDAARNLAERVAKRCTPDQARRFDSYTFDAFAKGLVDRFRAAIPEPYRPPADYRVIMPSRRDYTEFLDLREIRQINAQGVEHALARARLPIENDGDVRQRVVAEYWRTQYQDHQEVLLSFLMMNRLAEYLLRENSEILRALRLTYPFVFLDEFQDTTAAQFRLLHTAFHGSDAIFTAVGDDKQRIMLWADALPNAFDTFGRYFGAHRVALLSNWRSHEDLVRIQHIIANTIDPDVEEAEARAIRVVDGDVVAIWEIETEDDEGRCLAQWVGGEVDAGRVDPHHVAILVRMRADEVEAKLSPHFEACGLRLRNAARMVGDIAIQDLLGEDLTQIVLRLMRLGTTSRSPEHWSAALRDLQFLEAVDPVDELALQRLQGRLETFLHRLRRMFREFQPVPDSAVEMTSAILEFIGVQTLRRTFASYQRQADFDRVIVGFVLLLQECLANGNAWPEVLDDLEGIGQVALMTIHKSKGLEFHTVIFYGLDNQTWWSLRPDRLEELNSFFVAFTRAKQRSFFTSCIERGGPVNWIEDLLAQGGVQRIRMRPAMME</sequence>
<keyword evidence="1 9" id="KW-0547">Nucleotide-binding</keyword>
<dbReference type="Pfam" id="PF13361">
    <property type="entry name" value="UvrD_C"/>
    <property type="match status" value="1"/>
</dbReference>
<dbReference type="InterPro" id="IPR000212">
    <property type="entry name" value="DNA_helicase_UvrD/REP"/>
</dbReference>
<keyword evidence="5" id="KW-0413">Isomerase</keyword>
<dbReference type="CDD" id="cd17932">
    <property type="entry name" value="DEXQc_UvrD"/>
    <property type="match status" value="1"/>
</dbReference>
<dbReference type="SUPFAM" id="SSF52540">
    <property type="entry name" value="P-loop containing nucleoside triphosphate hydrolases"/>
    <property type="match status" value="1"/>
</dbReference>